<dbReference type="PRINTS" id="PR00314">
    <property type="entry name" value="CLATHRINADPT"/>
</dbReference>
<evidence type="ECO:0000256" key="4">
    <source>
        <dbReference type="ARBA" id="ARBA00023136"/>
    </source>
</evidence>
<dbReference type="GO" id="GO:0012505">
    <property type="term" value="C:endomembrane system"/>
    <property type="evidence" value="ECO:0007669"/>
    <property type="project" value="UniProtKB-SubCell"/>
</dbReference>
<sequence length="424" mass="47736">MIQSLFMILGTGEVFLEKHYRGKTSRQVCDFFWDEVSKRENYEEVPPIMTMGRFYLLSIYRESMWLLSVVTTEVPPLLVFEFLHRIMDVFKDYFGTVDELSLKENFSTVYQLLEEMMDNGYPLTTEPNALKSMIKPPTMGLRLKQAATGASMVVEDLPDVASSAIPWRKTGVKYSNNEIFIDLVEEVDSILDPNGQVVSSEVQGVVEVNCRLSGMPDLLLIFTEPELIDDCSFHPCVRYNRFERDKVVSFVPPDGKFELMRYRVNTPHLVVAPLFCTPQINMPATSNNGSVNISLGKRTVTSLISKKKKNTITNVEVNFAFPKSVRTADLKGSTGEVIYDEAAKTVKWKVGKLHSNKNASLTGALMLEGARPEESPTLELGWEVPMTSVSGLAISSLNMSNEKYTPYKGVRTITRAGKFQVRTI</sequence>
<comment type="similarity">
    <text evidence="5">Belongs to the adaptor complexes medium subunit family.</text>
</comment>
<reference evidence="7" key="1">
    <citation type="submission" date="2021-01" db="EMBL/GenBank/DDBJ databases">
        <authorList>
            <person name="Corre E."/>
            <person name="Pelletier E."/>
            <person name="Niang G."/>
            <person name="Scheremetjew M."/>
            <person name="Finn R."/>
            <person name="Kale V."/>
            <person name="Holt S."/>
            <person name="Cochrane G."/>
            <person name="Meng A."/>
            <person name="Brown T."/>
            <person name="Cohen L."/>
        </authorList>
    </citation>
    <scope>NUCLEOTIDE SEQUENCE</scope>
    <source>
        <strain evidence="7">CCMP3107</strain>
    </source>
</reference>
<dbReference type="GO" id="GO:0030131">
    <property type="term" value="C:clathrin adaptor complex"/>
    <property type="evidence" value="ECO:0007669"/>
    <property type="project" value="UniProtKB-UniRule"/>
</dbReference>
<dbReference type="PROSITE" id="PS00990">
    <property type="entry name" value="CLAT_ADAPTOR_M_1"/>
    <property type="match status" value="1"/>
</dbReference>
<dbReference type="PANTHER" id="PTHR10529">
    <property type="entry name" value="AP COMPLEX SUBUNIT MU"/>
    <property type="match status" value="1"/>
</dbReference>
<evidence type="ECO:0000259" key="6">
    <source>
        <dbReference type="PROSITE" id="PS51072"/>
    </source>
</evidence>
<dbReference type="GO" id="GO:0016192">
    <property type="term" value="P:vesicle-mediated transport"/>
    <property type="evidence" value="ECO:0007669"/>
    <property type="project" value="InterPro"/>
</dbReference>
<evidence type="ECO:0000256" key="2">
    <source>
        <dbReference type="ARBA" id="ARBA00022448"/>
    </source>
</evidence>
<organism evidence="7">
    <name type="scientific">Heterosigma akashiwo</name>
    <name type="common">Chromophytic alga</name>
    <name type="synonym">Heterosigma carterae</name>
    <dbReference type="NCBI Taxonomy" id="2829"/>
    <lineage>
        <taxon>Eukaryota</taxon>
        <taxon>Sar</taxon>
        <taxon>Stramenopiles</taxon>
        <taxon>Ochrophyta</taxon>
        <taxon>Raphidophyceae</taxon>
        <taxon>Chattonellales</taxon>
        <taxon>Chattonellaceae</taxon>
        <taxon>Heterosigma</taxon>
    </lineage>
</organism>
<keyword evidence="3 5" id="KW-0653">Protein transport</keyword>
<dbReference type="SUPFAM" id="SSF64356">
    <property type="entry name" value="SNARE-like"/>
    <property type="match status" value="1"/>
</dbReference>
<dbReference type="Pfam" id="PF01217">
    <property type="entry name" value="Clat_adaptor_s"/>
    <property type="match status" value="1"/>
</dbReference>
<dbReference type="AlphaFoldDB" id="A0A6V3B3W6"/>
<dbReference type="InterPro" id="IPR018240">
    <property type="entry name" value="Clathrin_mu_CS"/>
</dbReference>
<dbReference type="PROSITE" id="PS51072">
    <property type="entry name" value="MHD"/>
    <property type="match status" value="1"/>
</dbReference>
<name>A0A6V3B3W6_HETAK</name>
<dbReference type="CDD" id="cd14837">
    <property type="entry name" value="AP3_Mu_N"/>
    <property type="match status" value="1"/>
</dbReference>
<proteinExistence type="inferred from homology"/>
<evidence type="ECO:0000313" key="7">
    <source>
        <dbReference type="EMBL" id="CAE0640444.1"/>
    </source>
</evidence>
<dbReference type="GO" id="GO:0006886">
    <property type="term" value="P:intracellular protein transport"/>
    <property type="evidence" value="ECO:0007669"/>
    <property type="project" value="UniProtKB-UniRule"/>
</dbReference>
<gene>
    <name evidence="7" type="ORF">HAKA00212_LOCUS19265</name>
</gene>
<evidence type="ECO:0000256" key="5">
    <source>
        <dbReference type="PIRNR" id="PIRNR005992"/>
    </source>
</evidence>
<dbReference type="InterPro" id="IPR001392">
    <property type="entry name" value="Clathrin_mu"/>
</dbReference>
<dbReference type="PIRSF" id="PIRSF005992">
    <property type="entry name" value="Clathrin_mu"/>
    <property type="match status" value="1"/>
</dbReference>
<protein>
    <recommendedName>
        <fullName evidence="6">MHD domain-containing protein</fullName>
    </recommendedName>
</protein>
<comment type="subcellular location">
    <subcellularLocation>
        <location evidence="1">Endomembrane system</location>
    </subcellularLocation>
</comment>
<evidence type="ECO:0000256" key="1">
    <source>
        <dbReference type="ARBA" id="ARBA00004308"/>
    </source>
</evidence>
<dbReference type="EMBL" id="HBIU01042540">
    <property type="protein sequence ID" value="CAE0640444.1"/>
    <property type="molecule type" value="Transcribed_RNA"/>
</dbReference>
<feature type="domain" description="MHD" evidence="6">
    <location>
        <begin position="176"/>
        <end position="422"/>
    </location>
</feature>
<dbReference type="InterPro" id="IPR050431">
    <property type="entry name" value="Adaptor_comp_med_subunit"/>
</dbReference>
<dbReference type="InterPro" id="IPR036168">
    <property type="entry name" value="AP2_Mu_C_sf"/>
</dbReference>
<dbReference type="InterPro" id="IPR011012">
    <property type="entry name" value="Longin-like_dom_sf"/>
</dbReference>
<dbReference type="Gene3D" id="2.60.40.1170">
    <property type="entry name" value="Mu homology domain, subdomain B"/>
    <property type="match status" value="2"/>
</dbReference>
<accession>A0A6V3B3W6</accession>
<dbReference type="Gene3D" id="3.30.450.60">
    <property type="match status" value="1"/>
</dbReference>
<dbReference type="Pfam" id="PF00928">
    <property type="entry name" value="Adap_comp_sub"/>
    <property type="match status" value="1"/>
</dbReference>
<dbReference type="InterPro" id="IPR028565">
    <property type="entry name" value="MHD"/>
</dbReference>
<keyword evidence="2 5" id="KW-0813">Transport</keyword>
<dbReference type="CDD" id="cd09252">
    <property type="entry name" value="AP-3_Mu3_Cterm"/>
    <property type="match status" value="1"/>
</dbReference>
<dbReference type="InterPro" id="IPR022775">
    <property type="entry name" value="AP_mu_sigma_su"/>
</dbReference>
<dbReference type="SUPFAM" id="SSF49447">
    <property type="entry name" value="Second domain of Mu2 adaptin subunit (ap50) of ap2 adaptor"/>
    <property type="match status" value="1"/>
</dbReference>
<dbReference type="FunFam" id="3.30.450.60:FF:000002">
    <property type="entry name" value="AP-2 complex subunit mu, putative"/>
    <property type="match status" value="1"/>
</dbReference>
<keyword evidence="4" id="KW-0472">Membrane</keyword>
<evidence type="ECO:0000256" key="3">
    <source>
        <dbReference type="ARBA" id="ARBA00022927"/>
    </source>
</evidence>